<feature type="region of interest" description="Disordered" evidence="1">
    <location>
        <begin position="1"/>
        <end position="50"/>
    </location>
</feature>
<name>A0ABZ2ZFQ9_9BACI</name>
<evidence type="ECO:0000313" key="2">
    <source>
        <dbReference type="EMBL" id="WZP06533.1"/>
    </source>
</evidence>
<gene>
    <name evidence="2" type="ORF">AADC60_21000</name>
</gene>
<keyword evidence="3" id="KW-1185">Reference proteome</keyword>
<dbReference type="EMBL" id="CP151651">
    <property type="protein sequence ID" value="WZP06533.1"/>
    <property type="molecule type" value="Genomic_DNA"/>
</dbReference>
<protein>
    <submittedName>
        <fullName evidence="2">Uncharacterized protein</fullName>
    </submittedName>
</protein>
<organism evidence="2 3">
    <name type="scientific">Cytobacillus pseudoceanisediminis</name>
    <dbReference type="NCBI Taxonomy" id="3051614"/>
    <lineage>
        <taxon>Bacteria</taxon>
        <taxon>Bacillati</taxon>
        <taxon>Bacillota</taxon>
        <taxon>Bacilli</taxon>
        <taxon>Bacillales</taxon>
        <taxon>Bacillaceae</taxon>
        <taxon>Cytobacillus</taxon>
    </lineage>
</organism>
<feature type="compositionally biased region" description="Polar residues" evidence="1">
    <location>
        <begin position="1"/>
        <end position="10"/>
    </location>
</feature>
<dbReference type="RefSeq" id="WP_009333066.1">
    <property type="nucleotide sequence ID" value="NZ_CP097349.1"/>
</dbReference>
<sequence length="50" mass="5938">MNNKSRTSLLNLHGVKRRKKPQQPDYEFSEELSDGGERNERFNKPRYTGK</sequence>
<evidence type="ECO:0000256" key="1">
    <source>
        <dbReference type="SAM" id="MobiDB-lite"/>
    </source>
</evidence>
<reference evidence="2 3" key="1">
    <citation type="submission" date="2024-04" db="EMBL/GenBank/DDBJ databases">
        <title>Screening of coral probiotics and analysis of their probiotic properties.</title>
        <authorList>
            <person name="Wang S."/>
        </authorList>
    </citation>
    <scope>NUCLEOTIDE SEQUENCE [LARGE SCALE GENOMIC DNA]</scope>
    <source>
        <strain evidence="2 3">GXU-Z9</strain>
    </source>
</reference>
<proteinExistence type="predicted"/>
<evidence type="ECO:0000313" key="3">
    <source>
        <dbReference type="Proteomes" id="UP001472074"/>
    </source>
</evidence>
<dbReference type="Proteomes" id="UP001472074">
    <property type="component" value="Chromosome"/>
</dbReference>
<accession>A0ABZ2ZFQ9</accession>